<organism evidence="2 3">
    <name type="scientific">Quercus suber</name>
    <name type="common">Cork oak</name>
    <dbReference type="NCBI Taxonomy" id="58331"/>
    <lineage>
        <taxon>Eukaryota</taxon>
        <taxon>Viridiplantae</taxon>
        <taxon>Streptophyta</taxon>
        <taxon>Embryophyta</taxon>
        <taxon>Tracheophyta</taxon>
        <taxon>Spermatophyta</taxon>
        <taxon>Magnoliopsida</taxon>
        <taxon>eudicotyledons</taxon>
        <taxon>Gunneridae</taxon>
        <taxon>Pentapetalae</taxon>
        <taxon>rosids</taxon>
        <taxon>fabids</taxon>
        <taxon>Fagales</taxon>
        <taxon>Fagaceae</taxon>
        <taxon>Quercus</taxon>
    </lineage>
</organism>
<feature type="region of interest" description="Disordered" evidence="1">
    <location>
        <begin position="1"/>
        <end position="46"/>
    </location>
</feature>
<dbReference type="Pfam" id="PF07797">
    <property type="entry name" value="DUF1639"/>
    <property type="match status" value="1"/>
</dbReference>
<evidence type="ECO:0000313" key="3">
    <source>
        <dbReference type="Proteomes" id="UP000237347"/>
    </source>
</evidence>
<feature type="compositionally biased region" description="Low complexity" evidence="1">
    <location>
        <begin position="273"/>
        <end position="288"/>
    </location>
</feature>
<protein>
    <submittedName>
        <fullName evidence="2">Uncharacterized protein</fullName>
    </submittedName>
</protein>
<feature type="compositionally biased region" description="Basic and acidic residues" evidence="1">
    <location>
        <begin position="251"/>
        <end position="265"/>
    </location>
</feature>
<keyword evidence="3" id="KW-1185">Reference proteome</keyword>
<comment type="caution">
    <text evidence="2">The sequence shown here is derived from an EMBL/GenBank/DDBJ whole genome shotgun (WGS) entry which is preliminary data.</text>
</comment>
<feature type="region of interest" description="Disordered" evidence="1">
    <location>
        <begin position="77"/>
        <end position="128"/>
    </location>
</feature>
<dbReference type="EMBL" id="PKMF04000179">
    <property type="protein sequence ID" value="KAK7844831.1"/>
    <property type="molecule type" value="Genomic_DNA"/>
</dbReference>
<feature type="region of interest" description="Disordered" evidence="1">
    <location>
        <begin position="150"/>
        <end position="356"/>
    </location>
</feature>
<accession>A0AAW0L223</accession>
<reference evidence="2 3" key="1">
    <citation type="journal article" date="2018" name="Sci. Data">
        <title>The draft genome sequence of cork oak.</title>
        <authorList>
            <person name="Ramos A.M."/>
            <person name="Usie A."/>
            <person name="Barbosa P."/>
            <person name="Barros P.M."/>
            <person name="Capote T."/>
            <person name="Chaves I."/>
            <person name="Simoes F."/>
            <person name="Abreu I."/>
            <person name="Carrasquinho I."/>
            <person name="Faro C."/>
            <person name="Guimaraes J.B."/>
            <person name="Mendonca D."/>
            <person name="Nobrega F."/>
            <person name="Rodrigues L."/>
            <person name="Saibo N.J.M."/>
            <person name="Varela M.C."/>
            <person name="Egas C."/>
            <person name="Matos J."/>
            <person name="Miguel C.M."/>
            <person name="Oliveira M.M."/>
            <person name="Ricardo C.P."/>
            <person name="Goncalves S."/>
        </authorList>
    </citation>
    <scope>NUCLEOTIDE SEQUENCE [LARGE SCALE GENOMIC DNA]</scope>
    <source>
        <strain evidence="3">cv. HL8</strain>
    </source>
</reference>
<dbReference type="PANTHER" id="PTHR33130:SF40">
    <property type="entry name" value="CHROMOGRANIN (DUF1639)"/>
    <property type="match status" value="1"/>
</dbReference>
<dbReference type="PANTHER" id="PTHR33130">
    <property type="entry name" value="PUTATIVE (DUF1639)-RELATED"/>
    <property type="match status" value="1"/>
</dbReference>
<evidence type="ECO:0000256" key="1">
    <source>
        <dbReference type="SAM" id="MobiDB-lite"/>
    </source>
</evidence>
<feature type="compositionally biased region" description="Basic residues" evidence="1">
    <location>
        <begin position="232"/>
        <end position="243"/>
    </location>
</feature>
<feature type="compositionally biased region" description="Polar residues" evidence="1">
    <location>
        <begin position="87"/>
        <end position="103"/>
    </location>
</feature>
<feature type="compositionally biased region" description="Polar residues" evidence="1">
    <location>
        <begin position="1"/>
        <end position="12"/>
    </location>
</feature>
<feature type="compositionally biased region" description="Polar residues" evidence="1">
    <location>
        <begin position="327"/>
        <end position="342"/>
    </location>
</feature>
<gene>
    <name evidence="2" type="ORF">CFP56_010282</name>
</gene>
<dbReference type="AlphaFoldDB" id="A0AAW0L223"/>
<dbReference type="Proteomes" id="UP000237347">
    <property type="component" value="Unassembled WGS sequence"/>
</dbReference>
<name>A0AAW0L223_QUESU</name>
<evidence type="ECO:0000313" key="2">
    <source>
        <dbReference type="EMBL" id="KAK7844831.1"/>
    </source>
</evidence>
<sequence length="507" mass="55897">MVLRNSVSETETPQVRAPQPQQPQPRPPHAAFSGFGAAPKPQPSLNWLLNPSNTAIHSYQNLQSHYNSFGFKIAEPSHDSSSRFGGASSNLPPNYSPLVNNSSDQHRRHHRGLATESTHESVSESSSHLGANYKALVDYSRHLKLAESTQNRVGKLGDSAQGGSESENQNRNVVVDKEAQKKPVRAVSESKAAIAGPVIDLSESPPKRNSETKSENPGRAIEKSADYETKAKSRLLIRIKTKSKSNAEAATEDHGHRVDPDHAADTEEPQDQTSAAGAGASTGVSGVEVEVEEPQQKTWNLRPRKPATKNPPPPPAATTAAQHVTRKTQPPTRSETTRSQTVAEKKSSDKKQKKPNFSIALSKEDIEKDFLLFTGSKPARRPKKRSKIVQKQLDNVFPGLWLSSVTPESYRVTDSKLIKLGLRGYRRTGLVCHDWIMKMQVEKQLPHKSGALNLTIDVLYREVEKQLPHKHGAILSSRGVANWQLSGNQKHHVDQITTTVWRLLCTL</sequence>
<feature type="compositionally biased region" description="Polar residues" evidence="1">
    <location>
        <begin position="161"/>
        <end position="172"/>
    </location>
</feature>
<dbReference type="InterPro" id="IPR012438">
    <property type="entry name" value="DUF1639"/>
</dbReference>
<feature type="compositionally biased region" description="Basic and acidic residues" evidence="1">
    <location>
        <begin position="205"/>
        <end position="231"/>
    </location>
</feature>
<proteinExistence type="predicted"/>